<organism evidence="2 3">
    <name type="scientific">Nonomuraea spiralis</name>
    <dbReference type="NCBI Taxonomy" id="46182"/>
    <lineage>
        <taxon>Bacteria</taxon>
        <taxon>Bacillati</taxon>
        <taxon>Actinomycetota</taxon>
        <taxon>Actinomycetes</taxon>
        <taxon>Streptosporangiales</taxon>
        <taxon>Streptosporangiaceae</taxon>
        <taxon>Nonomuraea</taxon>
    </lineage>
</organism>
<dbReference type="Gene3D" id="2.60.40.10">
    <property type="entry name" value="Immunoglobulins"/>
    <property type="match status" value="1"/>
</dbReference>
<proteinExistence type="predicted"/>
<evidence type="ECO:0008006" key="4">
    <source>
        <dbReference type="Google" id="ProtNLM"/>
    </source>
</evidence>
<accession>A0ABV5IKY6</accession>
<reference evidence="2 3" key="1">
    <citation type="submission" date="2024-09" db="EMBL/GenBank/DDBJ databases">
        <authorList>
            <person name="Sun Q."/>
            <person name="Mori K."/>
        </authorList>
    </citation>
    <scope>NUCLEOTIDE SEQUENCE [LARGE SCALE GENOMIC DNA]</scope>
    <source>
        <strain evidence="2 3">CCM 3426</strain>
    </source>
</reference>
<sequence>MKRVLALLCAFIVTLVMMPPAQANASASTSTLKLAWTYVALADPKTSHWNSADDALVGTGVQPPGVFRSFFRMDISPMHGKKLLYATFQGYLNSGACDPSIELWLTGEIGPETTWSNQPAWTRNLGTGTVADGFDSCFFNWRISDLVREAAARGERHLTFGLRAASEVGPRSLRVFETDQVNHSYWGRFTTPGLRFWYNTVPEVPTDPAINLNDSCWPEPRPATTSVSTTTPTLGADVVNPDREHGDEVSARFEWADASGAVLGSATSYPGGSEGRHCTEIPEGLLADGKTYRWRVRAEDHYQEPETLEMLSDASDWTAWQEFTVDVTRPTLPVIASETYPENSTGGLVGTPGVFTFSPGESTDVASYEYRLVPGGSLPSGRVTADAEGKASVTLTPTRIFRNILYVRAVDRAGNSGPERAYAFTPRRNPAPSVTSTVYPENAPGGGAGVPGEFTFSSNGAQDVVAYGYRLDSGETLQTPADTPTVTITPDTAGPHTLSVWSIDARGYSSWARDYAFTVN</sequence>
<keyword evidence="1" id="KW-0732">Signal</keyword>
<comment type="caution">
    <text evidence="2">The sequence shown here is derived from an EMBL/GenBank/DDBJ whole genome shotgun (WGS) entry which is preliminary data.</text>
</comment>
<keyword evidence="3" id="KW-1185">Reference proteome</keyword>
<dbReference type="Proteomes" id="UP001589647">
    <property type="component" value="Unassembled WGS sequence"/>
</dbReference>
<evidence type="ECO:0000256" key="1">
    <source>
        <dbReference type="SAM" id="SignalP"/>
    </source>
</evidence>
<dbReference type="RefSeq" id="WP_189654244.1">
    <property type="nucleotide sequence ID" value="NZ_BMRC01000065.1"/>
</dbReference>
<dbReference type="EMBL" id="JBHMEI010000026">
    <property type="protein sequence ID" value="MFB9205194.1"/>
    <property type="molecule type" value="Genomic_DNA"/>
</dbReference>
<evidence type="ECO:0000313" key="3">
    <source>
        <dbReference type="Proteomes" id="UP001589647"/>
    </source>
</evidence>
<protein>
    <recommendedName>
        <fullName evidence="4">DNRLRE domain-containing protein</fullName>
    </recommendedName>
</protein>
<feature type="signal peptide" evidence="1">
    <location>
        <begin position="1"/>
        <end position="23"/>
    </location>
</feature>
<evidence type="ECO:0000313" key="2">
    <source>
        <dbReference type="EMBL" id="MFB9205194.1"/>
    </source>
</evidence>
<name>A0ABV5IKY6_9ACTN</name>
<feature type="chain" id="PRO_5047026973" description="DNRLRE domain-containing protein" evidence="1">
    <location>
        <begin position="24"/>
        <end position="520"/>
    </location>
</feature>
<gene>
    <name evidence="2" type="ORF">ACFFV7_28635</name>
</gene>
<dbReference type="InterPro" id="IPR013783">
    <property type="entry name" value="Ig-like_fold"/>
</dbReference>